<gene>
    <name evidence="1" type="ORF">MSHOH_1484</name>
</gene>
<sequence>MTAISGDRELRSTTLEEIIITEKDRLLRFIKERNDYIRNLPEIEKKAFIESIKKIKESKDKIERLLVKKEIKRSIDDLLFSFEELPIFGKEYWFMKFTADDGSRRQFFLTFGRSAGDIEVNGKYVENSRIIDDKTEGYCVSWAYDEIRRGITDDLGVIEVKNERVTCSSKDMKAEFHGSFPKYVLDVSNSGEKICCLDIKEPSDSNYNSEISEQFRGLFGYRLANLYFDFRGALFEKDFSGKCYAQKVIVVGPFIPWKWSRIVFRNGSILTYYIPNLEIGGVEYNIYNSMEFYDAESRKIHRFKKVKVYEYPSEKGDKRWVVTTEEGKVFMVTKSYCKESFSFTNNFNFRYIENLVEVVDFQVDTGDSVVTLQKTGSGLGMVEDTSGFVI</sequence>
<dbReference type="RefSeq" id="WP_239451267.1">
    <property type="nucleotide sequence ID" value="NZ_CP009516.1"/>
</dbReference>
<dbReference type="HOGENOM" id="CLU_059499_0_0_2"/>
<evidence type="ECO:0000313" key="1">
    <source>
        <dbReference type="EMBL" id="AKB77967.1"/>
    </source>
</evidence>
<protein>
    <submittedName>
        <fullName evidence="1">Uncharacterized protein</fullName>
    </submittedName>
</protein>
<dbReference type="Proteomes" id="UP000033101">
    <property type="component" value="Chromosome"/>
</dbReference>
<dbReference type="EMBL" id="CP009516">
    <property type="protein sequence ID" value="AKB77967.1"/>
    <property type="molecule type" value="Genomic_DNA"/>
</dbReference>
<name>A0A0E3SD50_9EURY</name>
<dbReference type="AlphaFoldDB" id="A0A0E3SD50"/>
<accession>A0A0E3SD50</accession>
<keyword evidence="2" id="KW-1185">Reference proteome</keyword>
<reference evidence="1 2" key="1">
    <citation type="submission" date="2014-07" db="EMBL/GenBank/DDBJ databases">
        <title>Methanogenic archaea and the global carbon cycle.</title>
        <authorList>
            <person name="Henriksen J.R."/>
            <person name="Luke J."/>
            <person name="Reinhart S."/>
            <person name="Benedict M.N."/>
            <person name="Youngblut N.D."/>
            <person name="Metcalf M.E."/>
            <person name="Whitaker R.J."/>
            <person name="Metcalf W.W."/>
        </authorList>
    </citation>
    <scope>NUCLEOTIDE SEQUENCE [LARGE SCALE GENOMIC DNA]</scope>
    <source>
        <strain evidence="1 2">HB-1</strain>
    </source>
</reference>
<organism evidence="1 2">
    <name type="scientific">Methanosarcina horonobensis HB-1 = JCM 15518</name>
    <dbReference type="NCBI Taxonomy" id="1434110"/>
    <lineage>
        <taxon>Archaea</taxon>
        <taxon>Methanobacteriati</taxon>
        <taxon>Methanobacteriota</taxon>
        <taxon>Stenosarchaea group</taxon>
        <taxon>Methanomicrobia</taxon>
        <taxon>Methanosarcinales</taxon>
        <taxon>Methanosarcinaceae</taxon>
        <taxon>Methanosarcina</taxon>
    </lineage>
</organism>
<dbReference type="PATRIC" id="fig|1434110.4.peg.1853"/>
<proteinExistence type="predicted"/>
<dbReference type="KEGG" id="mhor:MSHOH_1484"/>
<dbReference type="GeneID" id="24830688"/>
<evidence type="ECO:0000313" key="2">
    <source>
        <dbReference type="Proteomes" id="UP000033101"/>
    </source>
</evidence>